<organism evidence="1">
    <name type="scientific">Siphoviridae sp. ctmTU3</name>
    <dbReference type="NCBI Taxonomy" id="2826453"/>
    <lineage>
        <taxon>Viruses</taxon>
        <taxon>Duplodnaviria</taxon>
        <taxon>Heunggongvirae</taxon>
        <taxon>Uroviricota</taxon>
        <taxon>Caudoviricetes</taxon>
    </lineage>
</organism>
<reference evidence="1" key="1">
    <citation type="journal article" date="2021" name="Proc. Natl. Acad. Sci. U.S.A.">
        <title>A Catalog of Tens of Thousands of Viruses from Human Metagenomes Reveals Hidden Associations with Chronic Diseases.</title>
        <authorList>
            <person name="Tisza M.J."/>
            <person name="Buck C.B."/>
        </authorList>
    </citation>
    <scope>NUCLEOTIDE SEQUENCE</scope>
    <source>
        <strain evidence="1">CtmTU3</strain>
    </source>
</reference>
<name>A0A8S5NHR4_9CAUD</name>
<dbReference type="EMBL" id="BK015169">
    <property type="protein sequence ID" value="DAD93887.1"/>
    <property type="molecule type" value="Genomic_DNA"/>
</dbReference>
<evidence type="ECO:0000313" key="1">
    <source>
        <dbReference type="EMBL" id="DAD93887.1"/>
    </source>
</evidence>
<sequence>MDYKKEIIEMIEKMESIRFLAMIYSFAHTLFEKEKKQGN</sequence>
<protein>
    <submittedName>
        <fullName evidence="1">Uncharacterized protein</fullName>
    </submittedName>
</protein>
<accession>A0A8S5NHR4</accession>
<proteinExistence type="predicted"/>